<keyword evidence="2" id="KW-1185">Reference proteome</keyword>
<evidence type="ECO:0000313" key="1">
    <source>
        <dbReference type="EMBL" id="GGL56035.1"/>
    </source>
</evidence>
<comment type="caution">
    <text evidence="1">The sequence shown here is derived from an EMBL/GenBank/DDBJ whole genome shotgun (WGS) entry which is preliminary data.</text>
</comment>
<sequence>MLSLLVRRIAHRETRHVAFYVTQARRRLEHNRKAQLLTR</sequence>
<accession>A0A917S407</accession>
<dbReference type="EMBL" id="BMMZ01000002">
    <property type="protein sequence ID" value="GGL56035.1"/>
    <property type="molecule type" value="Genomic_DNA"/>
</dbReference>
<protein>
    <submittedName>
        <fullName evidence="1">Uncharacterized protein</fullName>
    </submittedName>
</protein>
<organism evidence="1 2">
    <name type="scientific">Microlunatus endophyticus</name>
    <dbReference type="NCBI Taxonomy" id="1716077"/>
    <lineage>
        <taxon>Bacteria</taxon>
        <taxon>Bacillati</taxon>
        <taxon>Actinomycetota</taxon>
        <taxon>Actinomycetes</taxon>
        <taxon>Propionibacteriales</taxon>
        <taxon>Propionibacteriaceae</taxon>
        <taxon>Microlunatus</taxon>
    </lineage>
</organism>
<dbReference type="AlphaFoldDB" id="A0A917S407"/>
<proteinExistence type="predicted"/>
<dbReference type="Proteomes" id="UP000613840">
    <property type="component" value="Unassembled WGS sequence"/>
</dbReference>
<evidence type="ECO:0000313" key="2">
    <source>
        <dbReference type="Proteomes" id="UP000613840"/>
    </source>
</evidence>
<name>A0A917S407_9ACTN</name>
<reference evidence="1" key="2">
    <citation type="submission" date="2020-09" db="EMBL/GenBank/DDBJ databases">
        <authorList>
            <person name="Sun Q."/>
            <person name="Zhou Y."/>
        </authorList>
    </citation>
    <scope>NUCLEOTIDE SEQUENCE</scope>
    <source>
        <strain evidence="1">CGMCC 4.7306</strain>
    </source>
</reference>
<reference evidence="1" key="1">
    <citation type="journal article" date="2014" name="Int. J. Syst. Evol. Microbiol.">
        <title>Complete genome sequence of Corynebacterium casei LMG S-19264T (=DSM 44701T), isolated from a smear-ripened cheese.</title>
        <authorList>
            <consortium name="US DOE Joint Genome Institute (JGI-PGF)"/>
            <person name="Walter F."/>
            <person name="Albersmeier A."/>
            <person name="Kalinowski J."/>
            <person name="Ruckert C."/>
        </authorList>
    </citation>
    <scope>NUCLEOTIDE SEQUENCE</scope>
    <source>
        <strain evidence="1">CGMCC 4.7306</strain>
    </source>
</reference>
<gene>
    <name evidence="1" type="ORF">GCM10011575_13020</name>
</gene>